<feature type="compositionally biased region" description="Basic and acidic residues" evidence="1">
    <location>
        <begin position="427"/>
        <end position="443"/>
    </location>
</feature>
<organism evidence="2 3">
    <name type="scientific">Petrolisthes manimaculis</name>
    <dbReference type="NCBI Taxonomy" id="1843537"/>
    <lineage>
        <taxon>Eukaryota</taxon>
        <taxon>Metazoa</taxon>
        <taxon>Ecdysozoa</taxon>
        <taxon>Arthropoda</taxon>
        <taxon>Crustacea</taxon>
        <taxon>Multicrustacea</taxon>
        <taxon>Malacostraca</taxon>
        <taxon>Eumalacostraca</taxon>
        <taxon>Eucarida</taxon>
        <taxon>Decapoda</taxon>
        <taxon>Pleocyemata</taxon>
        <taxon>Anomura</taxon>
        <taxon>Galatheoidea</taxon>
        <taxon>Porcellanidae</taxon>
        <taxon>Petrolisthes</taxon>
    </lineage>
</organism>
<dbReference type="AlphaFoldDB" id="A0AAE1UHT8"/>
<keyword evidence="3" id="KW-1185">Reference proteome</keyword>
<sequence>MSDDNRMNMADFLSSQSMPNDVQSMGIAEFLSPTEFRGSQNNITVCNFISTQDHVRTRAPIQERVQYTHGMSSGGPPLPGVNIIVPGQAPSPFHGPPVVCTPPLHNGQRPPMPPPVSLPHHPSLPTHHPPVIHHGPPPHITNLTLPPGHPYGPVEPGHLPPPPPGSQMMQTSLPPPLPPGSVIPRSQQSGPPSFPHTQSGLPQPPLPGTRSTSSRMPPPSTQSIPPSLRHTHSALPPLPPPLPPDKVQMPPPLPPLPPLPPSVNDNRSKPPLPKGPPPSSAAAKHSLSSPYVKPIKSLAEVERYVSSKERHSSSFKTSKNNKYFDEEPKPIPSIVTSGKPTTTHSSSSNSRHSYCKDSTPPPPPLPVSLSKSIPMDHSGNTSRMPEDVYDPEDATFSPTSSNGSPLDENSVASPIKSVRSPAKPRPHPSDHRVMKYHDKNEKDKKKRVSFSKDVSFTEKNDKSPGESPVRPNLDTRLRLMFGGMSDEEKSPKKSKKSGTKPNAPNSLQTNEEDDETRPLSPTPSPFLSRNLYLYWHKETLKARKSGAIDLASVKVCSDQGKPKHNGQATTAGRPSLIGIPPLPKNLPTVPPPNYKSTLIEPPALKEGNFKVEMLKNIKRMHPYKVYESKAPCLKNSMDTEFELTSVAPSDPLDEKSSDIDASECQEETVRLVIAKILDDLKNIIRHEYLLTDGRLPAFSPSSARTGVGWFQSSPHLTQSQIMLYSVKTFSRCDDSTFAANCKVLDALEARDD</sequence>
<evidence type="ECO:0000313" key="3">
    <source>
        <dbReference type="Proteomes" id="UP001292094"/>
    </source>
</evidence>
<evidence type="ECO:0000313" key="2">
    <source>
        <dbReference type="EMBL" id="KAK4325308.1"/>
    </source>
</evidence>
<feature type="region of interest" description="Disordered" evidence="1">
    <location>
        <begin position="100"/>
        <end position="523"/>
    </location>
</feature>
<dbReference type="PRINTS" id="PR01217">
    <property type="entry name" value="PRICHEXTENSN"/>
</dbReference>
<gene>
    <name evidence="2" type="ORF">Pmani_004118</name>
</gene>
<reference evidence="2" key="1">
    <citation type="submission" date="2023-11" db="EMBL/GenBank/DDBJ databases">
        <title>Genome assemblies of two species of porcelain crab, Petrolisthes cinctipes and Petrolisthes manimaculis (Anomura: Porcellanidae).</title>
        <authorList>
            <person name="Angst P."/>
        </authorList>
    </citation>
    <scope>NUCLEOTIDE SEQUENCE</scope>
    <source>
        <strain evidence="2">PB745_02</strain>
        <tissue evidence="2">Gill</tissue>
    </source>
</reference>
<feature type="compositionally biased region" description="Polar residues" evidence="1">
    <location>
        <begin position="184"/>
        <end position="201"/>
    </location>
</feature>
<feature type="compositionally biased region" description="Low complexity" evidence="1">
    <location>
        <begin position="341"/>
        <end position="352"/>
    </location>
</feature>
<feature type="compositionally biased region" description="Polar residues" evidence="1">
    <location>
        <begin position="499"/>
        <end position="509"/>
    </location>
</feature>
<feature type="compositionally biased region" description="Low complexity" evidence="1">
    <location>
        <begin position="280"/>
        <end position="290"/>
    </location>
</feature>
<proteinExistence type="predicted"/>
<accession>A0AAE1UHT8</accession>
<dbReference type="EMBL" id="JAWZYT010000288">
    <property type="protein sequence ID" value="KAK4325308.1"/>
    <property type="molecule type" value="Genomic_DNA"/>
</dbReference>
<dbReference type="Proteomes" id="UP001292094">
    <property type="component" value="Unassembled WGS sequence"/>
</dbReference>
<feature type="compositionally biased region" description="Basic and acidic residues" evidence="1">
    <location>
        <begin position="455"/>
        <end position="464"/>
    </location>
</feature>
<feature type="compositionally biased region" description="Basic and acidic residues" evidence="1">
    <location>
        <begin position="299"/>
        <end position="312"/>
    </location>
</feature>
<feature type="region of interest" description="Disordered" evidence="1">
    <location>
        <begin position="557"/>
        <end position="582"/>
    </location>
</feature>
<name>A0AAE1UHT8_9EUCA</name>
<comment type="caution">
    <text evidence="2">The sequence shown here is derived from an EMBL/GenBank/DDBJ whole genome shotgun (WGS) entry which is preliminary data.</text>
</comment>
<feature type="compositionally biased region" description="Pro residues" evidence="1">
    <location>
        <begin position="270"/>
        <end position="279"/>
    </location>
</feature>
<feature type="compositionally biased region" description="Pro residues" evidence="1">
    <location>
        <begin position="236"/>
        <end position="261"/>
    </location>
</feature>
<protein>
    <submittedName>
        <fullName evidence="2">Uncharacterized protein</fullName>
    </submittedName>
</protein>
<evidence type="ECO:0000256" key="1">
    <source>
        <dbReference type="SAM" id="MobiDB-lite"/>
    </source>
</evidence>